<dbReference type="Pfam" id="PF00106">
    <property type="entry name" value="adh_short"/>
    <property type="match status" value="1"/>
</dbReference>
<dbReference type="Proteomes" id="UP001154078">
    <property type="component" value="Chromosome 2"/>
</dbReference>
<evidence type="ECO:0000313" key="7">
    <source>
        <dbReference type="Proteomes" id="UP001154078"/>
    </source>
</evidence>
<dbReference type="AlphaFoldDB" id="A0A9P0B0Q0"/>
<evidence type="ECO:0000256" key="5">
    <source>
        <dbReference type="RuleBase" id="RU000363"/>
    </source>
</evidence>
<dbReference type="PANTHER" id="PTHR43963">
    <property type="entry name" value="CARBONYL REDUCTASE 1-RELATED"/>
    <property type="match status" value="1"/>
</dbReference>
<dbReference type="OrthoDB" id="7289984at2759"/>
<dbReference type="EMBL" id="OV121133">
    <property type="protein sequence ID" value="CAH0551588.1"/>
    <property type="molecule type" value="Genomic_DNA"/>
</dbReference>
<dbReference type="PROSITE" id="PS00061">
    <property type="entry name" value="ADH_SHORT"/>
    <property type="match status" value="1"/>
</dbReference>
<dbReference type="GO" id="GO:0004090">
    <property type="term" value="F:carbonyl reductase (NADPH) activity"/>
    <property type="evidence" value="ECO:0007669"/>
    <property type="project" value="UniProtKB-EC"/>
</dbReference>
<dbReference type="CDD" id="cd05324">
    <property type="entry name" value="carb_red_PTCR-like_SDR_c"/>
    <property type="match status" value="1"/>
</dbReference>
<dbReference type="InterPro" id="IPR020904">
    <property type="entry name" value="Sc_DH/Rdtase_CS"/>
</dbReference>
<keyword evidence="3" id="KW-0560">Oxidoreductase</keyword>
<organism evidence="6 7">
    <name type="scientific">Brassicogethes aeneus</name>
    <name type="common">Rape pollen beetle</name>
    <name type="synonym">Meligethes aeneus</name>
    <dbReference type="NCBI Taxonomy" id="1431903"/>
    <lineage>
        <taxon>Eukaryota</taxon>
        <taxon>Metazoa</taxon>
        <taxon>Ecdysozoa</taxon>
        <taxon>Arthropoda</taxon>
        <taxon>Hexapoda</taxon>
        <taxon>Insecta</taxon>
        <taxon>Pterygota</taxon>
        <taxon>Neoptera</taxon>
        <taxon>Endopterygota</taxon>
        <taxon>Coleoptera</taxon>
        <taxon>Polyphaga</taxon>
        <taxon>Cucujiformia</taxon>
        <taxon>Nitidulidae</taxon>
        <taxon>Meligethinae</taxon>
        <taxon>Brassicogethes</taxon>
    </lineage>
</organism>
<protein>
    <recommendedName>
        <fullName evidence="4">carbonyl reductase (NADPH)</fullName>
        <ecNumber evidence="4">1.1.1.184</ecNumber>
    </recommendedName>
</protein>
<keyword evidence="7" id="KW-1185">Reference proteome</keyword>
<dbReference type="InterPro" id="IPR036291">
    <property type="entry name" value="NAD(P)-bd_dom_sf"/>
</dbReference>
<proteinExistence type="inferred from homology"/>
<dbReference type="PANTHER" id="PTHR43963:SF4">
    <property type="entry name" value="CARBONYL REDUCTASE (NADPH)"/>
    <property type="match status" value="1"/>
</dbReference>
<evidence type="ECO:0000256" key="2">
    <source>
        <dbReference type="ARBA" id="ARBA00022857"/>
    </source>
</evidence>
<evidence type="ECO:0000313" key="6">
    <source>
        <dbReference type="EMBL" id="CAH0551588.1"/>
    </source>
</evidence>
<evidence type="ECO:0000256" key="4">
    <source>
        <dbReference type="ARBA" id="ARBA00026118"/>
    </source>
</evidence>
<dbReference type="PRINTS" id="PR00080">
    <property type="entry name" value="SDRFAMILY"/>
</dbReference>
<name>A0A9P0B0Q0_BRAAE</name>
<dbReference type="PRINTS" id="PR00081">
    <property type="entry name" value="GDHRDH"/>
</dbReference>
<keyword evidence="2" id="KW-0521">NADP</keyword>
<dbReference type="EC" id="1.1.1.184" evidence="4"/>
<dbReference type="InterPro" id="IPR045313">
    <property type="entry name" value="CBR1-like"/>
</dbReference>
<comment type="similarity">
    <text evidence="1 5">Belongs to the short-chain dehydrogenases/reductases (SDR) family.</text>
</comment>
<dbReference type="InterPro" id="IPR002347">
    <property type="entry name" value="SDR_fam"/>
</dbReference>
<sequence>MSTQKIALVTGSNKGIGFAIVKGLCEKFDGAVYLTSRDEGRGEKAVKELNKLGLKPLFHQLDINSQESVNKLRDDLKNVHGGIDLLINNAAIAFTNDSTEPFEVQAQETVSVNYFSTLRCCEALFPLLRQNAKVVNISSSSGHLSRIPSESLRSKFSDPKLTIPELNKLMEKFVQDAKDNKNKEEGWGSSAYVVSKVGLTALTIIQQREFDAEQPNRNVMINAVHPGYVDTDMTSHKGPLTIEEGARAPLYLALEASLKGKYVWFDSQEVNWYGENTPSLG</sequence>
<dbReference type="SUPFAM" id="SSF51735">
    <property type="entry name" value="NAD(P)-binding Rossmann-fold domains"/>
    <property type="match status" value="1"/>
</dbReference>
<evidence type="ECO:0000256" key="1">
    <source>
        <dbReference type="ARBA" id="ARBA00006484"/>
    </source>
</evidence>
<gene>
    <name evidence="6" type="ORF">MELIAE_LOCUS4158</name>
</gene>
<dbReference type="Gene3D" id="3.40.50.720">
    <property type="entry name" value="NAD(P)-binding Rossmann-like Domain"/>
    <property type="match status" value="1"/>
</dbReference>
<accession>A0A9P0B0Q0</accession>
<reference evidence="6" key="1">
    <citation type="submission" date="2021-12" db="EMBL/GenBank/DDBJ databases">
        <authorList>
            <person name="King R."/>
        </authorList>
    </citation>
    <scope>NUCLEOTIDE SEQUENCE</scope>
</reference>
<evidence type="ECO:0000256" key="3">
    <source>
        <dbReference type="ARBA" id="ARBA00023002"/>
    </source>
</evidence>